<dbReference type="Proteomes" id="UP001283361">
    <property type="component" value="Unassembled WGS sequence"/>
</dbReference>
<feature type="compositionally biased region" description="Polar residues" evidence="1">
    <location>
        <begin position="38"/>
        <end position="47"/>
    </location>
</feature>
<evidence type="ECO:0000256" key="1">
    <source>
        <dbReference type="SAM" id="MobiDB-lite"/>
    </source>
</evidence>
<feature type="compositionally biased region" description="Basic and acidic residues" evidence="1">
    <location>
        <begin position="136"/>
        <end position="148"/>
    </location>
</feature>
<protein>
    <submittedName>
        <fullName evidence="2">Uncharacterized protein</fullName>
    </submittedName>
</protein>
<feature type="region of interest" description="Disordered" evidence="1">
    <location>
        <begin position="136"/>
        <end position="158"/>
    </location>
</feature>
<evidence type="ECO:0000313" key="2">
    <source>
        <dbReference type="EMBL" id="KAK3763536.1"/>
    </source>
</evidence>
<name>A0AAE0Z767_9GAST</name>
<reference evidence="2" key="1">
    <citation type="journal article" date="2023" name="G3 (Bethesda)">
        <title>A reference genome for the long-term kleptoplast-retaining sea slug Elysia crispata morphotype clarki.</title>
        <authorList>
            <person name="Eastman K.E."/>
            <person name="Pendleton A.L."/>
            <person name="Shaikh M.A."/>
            <person name="Suttiyut T."/>
            <person name="Ogas R."/>
            <person name="Tomko P."/>
            <person name="Gavelis G."/>
            <person name="Widhalm J.R."/>
            <person name="Wisecaver J.H."/>
        </authorList>
    </citation>
    <scope>NUCLEOTIDE SEQUENCE</scope>
    <source>
        <strain evidence="2">ECLA1</strain>
    </source>
</reference>
<gene>
    <name evidence="2" type="ORF">RRG08_008433</name>
</gene>
<sequence length="158" mass="16751">MDSRDSNVTPQAESPPPETATPAASAEDAEEPVLRVTAETTPSPSRSSKQKDEKKAAAGRAGAAARKAKTERLERELAAAKEALRDPAFVADPPDAEAAPLRRSDKKEEEDGSMFPWPVGVLVAAAGALAYWSQFHRAEPRPPQEKKPPALQNSAGSA</sequence>
<comment type="caution">
    <text evidence="2">The sequence shown here is derived from an EMBL/GenBank/DDBJ whole genome shotgun (WGS) entry which is preliminary data.</text>
</comment>
<feature type="compositionally biased region" description="Basic and acidic residues" evidence="1">
    <location>
        <begin position="100"/>
        <end position="109"/>
    </location>
</feature>
<evidence type="ECO:0000313" key="3">
    <source>
        <dbReference type="Proteomes" id="UP001283361"/>
    </source>
</evidence>
<proteinExistence type="predicted"/>
<feature type="region of interest" description="Disordered" evidence="1">
    <location>
        <begin position="1"/>
        <end position="116"/>
    </location>
</feature>
<organism evidence="2 3">
    <name type="scientific">Elysia crispata</name>
    <name type="common">lettuce slug</name>
    <dbReference type="NCBI Taxonomy" id="231223"/>
    <lineage>
        <taxon>Eukaryota</taxon>
        <taxon>Metazoa</taxon>
        <taxon>Spiralia</taxon>
        <taxon>Lophotrochozoa</taxon>
        <taxon>Mollusca</taxon>
        <taxon>Gastropoda</taxon>
        <taxon>Heterobranchia</taxon>
        <taxon>Euthyneura</taxon>
        <taxon>Panpulmonata</taxon>
        <taxon>Sacoglossa</taxon>
        <taxon>Placobranchoidea</taxon>
        <taxon>Plakobranchidae</taxon>
        <taxon>Elysia</taxon>
    </lineage>
</organism>
<dbReference type="EMBL" id="JAWDGP010004539">
    <property type="protein sequence ID" value="KAK3763536.1"/>
    <property type="molecule type" value="Genomic_DNA"/>
</dbReference>
<feature type="compositionally biased region" description="Basic and acidic residues" evidence="1">
    <location>
        <begin position="68"/>
        <end position="85"/>
    </location>
</feature>
<feature type="compositionally biased region" description="Polar residues" evidence="1">
    <location>
        <begin position="1"/>
        <end position="11"/>
    </location>
</feature>
<keyword evidence="3" id="KW-1185">Reference proteome</keyword>
<accession>A0AAE0Z767</accession>
<dbReference type="AlphaFoldDB" id="A0AAE0Z767"/>